<accession>A0A849A5S0</accession>
<dbReference type="Pfam" id="PF10604">
    <property type="entry name" value="Polyketide_cyc2"/>
    <property type="match status" value="1"/>
</dbReference>
<evidence type="ECO:0000313" key="2">
    <source>
        <dbReference type="Proteomes" id="UP000562984"/>
    </source>
</evidence>
<proteinExistence type="predicted"/>
<gene>
    <name evidence="1" type="ORF">HKD39_11545</name>
</gene>
<dbReference type="InterPro" id="IPR023393">
    <property type="entry name" value="START-like_dom_sf"/>
</dbReference>
<dbReference type="RefSeq" id="WP_171200176.1">
    <property type="nucleotide sequence ID" value="NZ_JABEND010000006.1"/>
</dbReference>
<dbReference type="Gene3D" id="3.30.530.20">
    <property type="match status" value="1"/>
</dbReference>
<keyword evidence="2" id="KW-1185">Reference proteome</keyword>
<dbReference type="SUPFAM" id="SSF55961">
    <property type="entry name" value="Bet v1-like"/>
    <property type="match status" value="1"/>
</dbReference>
<dbReference type="EMBL" id="JABEND010000006">
    <property type="protein sequence ID" value="NNG36334.1"/>
    <property type="molecule type" value="Genomic_DNA"/>
</dbReference>
<protein>
    <submittedName>
        <fullName evidence="1">Polyketide cyclase</fullName>
    </submittedName>
</protein>
<dbReference type="InterPro" id="IPR019587">
    <property type="entry name" value="Polyketide_cyclase/dehydratase"/>
</dbReference>
<dbReference type="Proteomes" id="UP000562984">
    <property type="component" value="Unassembled WGS sequence"/>
</dbReference>
<organism evidence="1 2">
    <name type="scientific">Nakamurella aerolata</name>
    <dbReference type="NCBI Taxonomy" id="1656892"/>
    <lineage>
        <taxon>Bacteria</taxon>
        <taxon>Bacillati</taxon>
        <taxon>Actinomycetota</taxon>
        <taxon>Actinomycetes</taxon>
        <taxon>Nakamurellales</taxon>
        <taxon>Nakamurellaceae</taxon>
        <taxon>Nakamurella</taxon>
    </lineage>
</organism>
<sequence>MVHVSRTFTVECPAERARSYLADFSNAPEWDPGTVSCERVGDRGAPVAVGARWRNVSKLLVITTELDYELVEDTAERIRLVGRNKTATSTDTVSIRALSAASTELTYDSRVQFNGWAKVSDPLMTLLFHYLAGKTVSGITAALQRPTAS</sequence>
<reference evidence="1 2" key="1">
    <citation type="submission" date="2020-05" db="EMBL/GenBank/DDBJ databases">
        <title>Nakamurella sp. DB0629 isolated from air conditioner.</title>
        <authorList>
            <person name="Kim D.H."/>
            <person name="Kim D.-U."/>
        </authorList>
    </citation>
    <scope>NUCLEOTIDE SEQUENCE [LARGE SCALE GENOMIC DNA]</scope>
    <source>
        <strain evidence="1 2">DB0629</strain>
    </source>
</reference>
<name>A0A849A5S0_9ACTN</name>
<comment type="caution">
    <text evidence="1">The sequence shown here is derived from an EMBL/GenBank/DDBJ whole genome shotgun (WGS) entry which is preliminary data.</text>
</comment>
<dbReference type="AlphaFoldDB" id="A0A849A5S0"/>
<evidence type="ECO:0000313" key="1">
    <source>
        <dbReference type="EMBL" id="NNG36334.1"/>
    </source>
</evidence>